<evidence type="ECO:0000313" key="2">
    <source>
        <dbReference type="EMBL" id="KXS99577.1"/>
    </source>
</evidence>
<dbReference type="PANTHER" id="PTHR35006">
    <property type="entry name" value="GLYOXALASE FAMILY PROTEIN (AFU_ORTHOLOGUE AFUA_5G14830)"/>
    <property type="match status" value="1"/>
</dbReference>
<protein>
    <recommendedName>
        <fullName evidence="1">VOC domain-containing protein</fullName>
    </recommendedName>
</protein>
<evidence type="ECO:0000313" key="3">
    <source>
        <dbReference type="Proteomes" id="UP000070133"/>
    </source>
</evidence>
<dbReference type="STRING" id="321146.A0A139HAW2"/>
<comment type="caution">
    <text evidence="2">The sequence shown here is derived from an EMBL/GenBank/DDBJ whole genome shotgun (WGS) entry which is preliminary data.</text>
</comment>
<dbReference type="SUPFAM" id="SSF54593">
    <property type="entry name" value="Glyoxalase/Bleomycin resistance protein/Dihydroxybiphenyl dioxygenase"/>
    <property type="match status" value="1"/>
</dbReference>
<feature type="domain" description="VOC" evidence="1">
    <location>
        <begin position="2"/>
        <end position="133"/>
    </location>
</feature>
<dbReference type="PROSITE" id="PS51819">
    <property type="entry name" value="VOC"/>
    <property type="match status" value="1"/>
</dbReference>
<dbReference type="Pfam" id="PF00903">
    <property type="entry name" value="Glyoxalase"/>
    <property type="match status" value="1"/>
</dbReference>
<dbReference type="Proteomes" id="UP000070133">
    <property type="component" value="Unassembled WGS sequence"/>
</dbReference>
<gene>
    <name evidence="2" type="ORF">AC578_2209</name>
</gene>
<proteinExistence type="predicted"/>
<dbReference type="InterPro" id="IPR029068">
    <property type="entry name" value="Glyas_Bleomycin-R_OHBP_Dase"/>
</dbReference>
<dbReference type="PANTHER" id="PTHR35006:SF2">
    <property type="entry name" value="GLYOXALASE FAMILY PROTEIN (AFU_ORTHOLOGUE AFUA_5G14830)"/>
    <property type="match status" value="1"/>
</dbReference>
<dbReference type="OrthoDB" id="10249419at2759"/>
<sequence>MPLDHFCLIVSEDKLEKIVSWLIQSNSIFNFQEITRPAPHVVGLGEEKNRAYFWIWSDPSTQASEYQLKEWRKQHIAFAAESVEQVHAWYESALKAGGEDNGRPGPRPEYHAGYYGAFVRDPVLGINFEAVYREPSRRNIWATESTTA</sequence>
<name>A0A139HAW2_9PEZI</name>
<dbReference type="InterPro" id="IPR037523">
    <property type="entry name" value="VOC_core"/>
</dbReference>
<accession>A0A139HAW2</accession>
<reference evidence="2 3" key="1">
    <citation type="submission" date="2015-07" db="EMBL/GenBank/DDBJ databases">
        <title>Comparative genomics of the Sigatoka disease complex on banana suggests a link between parallel evolutionary changes in Pseudocercospora fijiensis and Pseudocercospora eumusae and increased virulence on the banana host.</title>
        <authorList>
            <person name="Chang T.-C."/>
            <person name="Salvucci A."/>
            <person name="Crous P.W."/>
            <person name="Stergiopoulos I."/>
        </authorList>
    </citation>
    <scope>NUCLEOTIDE SEQUENCE [LARGE SCALE GENOMIC DNA]</scope>
    <source>
        <strain evidence="2 3">CBS 114824</strain>
    </source>
</reference>
<keyword evidence="3" id="KW-1185">Reference proteome</keyword>
<dbReference type="Gene3D" id="3.10.180.10">
    <property type="entry name" value="2,3-Dihydroxybiphenyl 1,2-Dioxygenase, domain 1"/>
    <property type="match status" value="1"/>
</dbReference>
<evidence type="ECO:0000259" key="1">
    <source>
        <dbReference type="PROSITE" id="PS51819"/>
    </source>
</evidence>
<dbReference type="InterPro" id="IPR004360">
    <property type="entry name" value="Glyas_Fos-R_dOase_dom"/>
</dbReference>
<dbReference type="AlphaFoldDB" id="A0A139HAW2"/>
<organism evidence="2 3">
    <name type="scientific">Pseudocercospora eumusae</name>
    <dbReference type="NCBI Taxonomy" id="321146"/>
    <lineage>
        <taxon>Eukaryota</taxon>
        <taxon>Fungi</taxon>
        <taxon>Dikarya</taxon>
        <taxon>Ascomycota</taxon>
        <taxon>Pezizomycotina</taxon>
        <taxon>Dothideomycetes</taxon>
        <taxon>Dothideomycetidae</taxon>
        <taxon>Mycosphaerellales</taxon>
        <taxon>Mycosphaerellaceae</taxon>
        <taxon>Pseudocercospora</taxon>
    </lineage>
</organism>
<dbReference type="EMBL" id="LFZN01000089">
    <property type="protein sequence ID" value="KXS99577.1"/>
    <property type="molecule type" value="Genomic_DNA"/>
</dbReference>